<evidence type="ECO:0000313" key="1">
    <source>
        <dbReference type="EMBL" id="KAI6088111.1"/>
    </source>
</evidence>
<feature type="non-terminal residue" evidence="1">
    <location>
        <position position="123"/>
    </location>
</feature>
<dbReference type="EMBL" id="MU394303">
    <property type="protein sequence ID" value="KAI6088111.1"/>
    <property type="molecule type" value="Genomic_DNA"/>
</dbReference>
<keyword evidence="2" id="KW-1185">Reference proteome</keyword>
<comment type="caution">
    <text evidence="1">The sequence shown here is derived from an EMBL/GenBank/DDBJ whole genome shotgun (WGS) entry which is preliminary data.</text>
</comment>
<gene>
    <name evidence="1" type="ORF">F4821DRAFT_234567</name>
</gene>
<sequence length="123" mass="13722">MTDRQGRSGRMDESKGRRGIYIHPFLFFIQFGVAVLRKDSLACCGIWDSRVEDRTLASISLGGSTGSFFFLSFLEEKSKHRKIVCPHSLPAKEELDPALRSSAGASISGICTFGRLIFVREYV</sequence>
<evidence type="ECO:0000313" key="2">
    <source>
        <dbReference type="Proteomes" id="UP001497680"/>
    </source>
</evidence>
<reference evidence="1 2" key="1">
    <citation type="journal article" date="2022" name="New Phytol.">
        <title>Ecological generalism drives hyperdiversity of secondary metabolite gene clusters in xylarialean endophytes.</title>
        <authorList>
            <person name="Franco M.E.E."/>
            <person name="Wisecaver J.H."/>
            <person name="Arnold A.E."/>
            <person name="Ju Y.M."/>
            <person name="Slot J.C."/>
            <person name="Ahrendt S."/>
            <person name="Moore L.P."/>
            <person name="Eastman K.E."/>
            <person name="Scott K."/>
            <person name="Konkel Z."/>
            <person name="Mondo S.J."/>
            <person name="Kuo A."/>
            <person name="Hayes R.D."/>
            <person name="Haridas S."/>
            <person name="Andreopoulos B."/>
            <person name="Riley R."/>
            <person name="LaButti K."/>
            <person name="Pangilinan J."/>
            <person name="Lipzen A."/>
            <person name="Amirebrahimi M."/>
            <person name="Yan J."/>
            <person name="Adam C."/>
            <person name="Keymanesh K."/>
            <person name="Ng V."/>
            <person name="Louie K."/>
            <person name="Northen T."/>
            <person name="Drula E."/>
            <person name="Henrissat B."/>
            <person name="Hsieh H.M."/>
            <person name="Youens-Clark K."/>
            <person name="Lutzoni F."/>
            <person name="Miadlikowska J."/>
            <person name="Eastwood D.C."/>
            <person name="Hamelin R.C."/>
            <person name="Grigoriev I.V."/>
            <person name="U'Ren J.M."/>
        </authorList>
    </citation>
    <scope>NUCLEOTIDE SEQUENCE [LARGE SCALE GENOMIC DNA]</scope>
    <source>
        <strain evidence="1 2">ER1909</strain>
    </source>
</reference>
<proteinExistence type="predicted"/>
<accession>A0ACC0D5S5</accession>
<name>A0ACC0D5S5_9PEZI</name>
<dbReference type="Proteomes" id="UP001497680">
    <property type="component" value="Unassembled WGS sequence"/>
</dbReference>
<protein>
    <submittedName>
        <fullName evidence="1">Uncharacterized protein</fullName>
    </submittedName>
</protein>
<organism evidence="1 2">
    <name type="scientific">Hypoxylon rubiginosum</name>
    <dbReference type="NCBI Taxonomy" id="110542"/>
    <lineage>
        <taxon>Eukaryota</taxon>
        <taxon>Fungi</taxon>
        <taxon>Dikarya</taxon>
        <taxon>Ascomycota</taxon>
        <taxon>Pezizomycotina</taxon>
        <taxon>Sordariomycetes</taxon>
        <taxon>Xylariomycetidae</taxon>
        <taxon>Xylariales</taxon>
        <taxon>Hypoxylaceae</taxon>
        <taxon>Hypoxylon</taxon>
    </lineage>
</organism>